<dbReference type="Gene3D" id="3.30.2090.10">
    <property type="entry name" value="Multidrug efflux transporter AcrB TolC docking domain, DN and DC subdomains"/>
    <property type="match status" value="2"/>
</dbReference>
<dbReference type="Gene3D" id="1.20.1640.10">
    <property type="entry name" value="Multidrug efflux transporter AcrB transmembrane domain"/>
    <property type="match status" value="2"/>
</dbReference>
<dbReference type="SUPFAM" id="SSF82866">
    <property type="entry name" value="Multidrug efflux transporter AcrB transmembrane domain"/>
    <property type="match status" value="2"/>
</dbReference>
<dbReference type="Proteomes" id="UP000468638">
    <property type="component" value="Unassembled WGS sequence"/>
</dbReference>
<evidence type="ECO:0000313" key="3">
    <source>
        <dbReference type="Proteomes" id="UP000468638"/>
    </source>
</evidence>
<dbReference type="SUPFAM" id="SSF82714">
    <property type="entry name" value="Multidrug efflux transporter AcrB TolC docking domain, DN and DC subdomains"/>
    <property type="match status" value="2"/>
</dbReference>
<dbReference type="SUPFAM" id="SSF82693">
    <property type="entry name" value="Multidrug efflux transporter AcrB pore domain, PN1, PN2, PC1 and PC2 subdomains"/>
    <property type="match status" value="2"/>
</dbReference>
<evidence type="ECO:0000256" key="1">
    <source>
        <dbReference type="SAM" id="Phobius"/>
    </source>
</evidence>
<dbReference type="OrthoDB" id="9757876at2"/>
<protein>
    <submittedName>
        <fullName evidence="2">AcrB/AcrD/AcrF family protein</fullName>
    </submittedName>
</protein>
<dbReference type="Gene3D" id="3.30.70.1430">
    <property type="entry name" value="Multidrug efflux transporter AcrB pore domain"/>
    <property type="match status" value="2"/>
</dbReference>
<dbReference type="PRINTS" id="PR00702">
    <property type="entry name" value="ACRIFLAVINRP"/>
</dbReference>
<keyword evidence="1" id="KW-1133">Transmembrane helix</keyword>
<dbReference type="InterPro" id="IPR027463">
    <property type="entry name" value="AcrB_DN_DC_subdom"/>
</dbReference>
<accession>A0A6I4ZUF3</accession>
<dbReference type="AlphaFoldDB" id="A0A6I4ZUF3"/>
<feature type="transmembrane region" description="Helical" evidence="1">
    <location>
        <begin position="353"/>
        <end position="375"/>
    </location>
</feature>
<gene>
    <name evidence="2" type="ORF">GLW05_04195</name>
</gene>
<feature type="transmembrane region" description="Helical" evidence="1">
    <location>
        <begin position="325"/>
        <end position="346"/>
    </location>
</feature>
<name>A0A6I4ZUF3_9BACI</name>
<feature type="transmembrane region" description="Helical" evidence="1">
    <location>
        <begin position="12"/>
        <end position="29"/>
    </location>
</feature>
<feature type="transmembrane region" description="Helical" evidence="1">
    <location>
        <begin position="910"/>
        <end position="935"/>
    </location>
</feature>
<feature type="transmembrane region" description="Helical" evidence="1">
    <location>
        <begin position="425"/>
        <end position="447"/>
    </location>
</feature>
<keyword evidence="1" id="KW-0812">Transmembrane</keyword>
<organism evidence="2 3">
    <name type="scientific">Pontibacillus yanchengensis</name>
    <dbReference type="NCBI Taxonomy" id="462910"/>
    <lineage>
        <taxon>Bacteria</taxon>
        <taxon>Bacillati</taxon>
        <taxon>Bacillota</taxon>
        <taxon>Bacilli</taxon>
        <taxon>Bacillales</taxon>
        <taxon>Bacillaceae</taxon>
        <taxon>Pontibacillus</taxon>
    </lineage>
</organism>
<dbReference type="PANTHER" id="PTHR32063">
    <property type="match status" value="1"/>
</dbReference>
<feature type="transmembrane region" description="Helical" evidence="1">
    <location>
        <begin position="881"/>
        <end position="904"/>
    </location>
</feature>
<dbReference type="Pfam" id="PF00873">
    <property type="entry name" value="ACR_tran"/>
    <property type="match status" value="1"/>
</dbReference>
<feature type="transmembrane region" description="Helical" evidence="1">
    <location>
        <begin position="988"/>
        <end position="1011"/>
    </location>
</feature>
<feature type="transmembrane region" description="Helical" evidence="1">
    <location>
        <begin position="381"/>
        <end position="404"/>
    </location>
</feature>
<comment type="caution">
    <text evidence="2">The sequence shown here is derived from an EMBL/GenBank/DDBJ whole genome shotgun (WGS) entry which is preliminary data.</text>
</comment>
<proteinExistence type="predicted"/>
<feature type="transmembrane region" description="Helical" evidence="1">
    <location>
        <begin position="855"/>
        <end position="874"/>
    </location>
</feature>
<dbReference type="Gene3D" id="3.30.70.1320">
    <property type="entry name" value="Multidrug efflux transporter AcrB pore domain like"/>
    <property type="match status" value="1"/>
</dbReference>
<dbReference type="Gene3D" id="3.30.70.1440">
    <property type="entry name" value="Multidrug efflux transporter AcrB pore domain"/>
    <property type="match status" value="1"/>
</dbReference>
<reference evidence="2 3" key="1">
    <citation type="submission" date="2019-11" db="EMBL/GenBank/DDBJ databases">
        <title>Genome sequences of 17 halophilic strains isolated from different environments.</title>
        <authorList>
            <person name="Furrow R.E."/>
        </authorList>
    </citation>
    <scope>NUCLEOTIDE SEQUENCE [LARGE SCALE GENOMIC DNA]</scope>
    <source>
        <strain evidence="2 3">22514_16_FS</strain>
    </source>
</reference>
<dbReference type="RefSeq" id="WP_160909258.1">
    <property type="nucleotide sequence ID" value="NZ_WMEQ01000002.1"/>
</dbReference>
<feature type="transmembrane region" description="Helical" evidence="1">
    <location>
        <begin position="453"/>
        <end position="476"/>
    </location>
</feature>
<dbReference type="PANTHER" id="PTHR32063:SF18">
    <property type="entry name" value="CATION EFFLUX SYSTEM PROTEIN"/>
    <property type="match status" value="1"/>
</dbReference>
<dbReference type="EMBL" id="WMEQ01000002">
    <property type="protein sequence ID" value="MYL32794.1"/>
    <property type="molecule type" value="Genomic_DNA"/>
</dbReference>
<feature type="transmembrane region" description="Helical" evidence="1">
    <location>
        <begin position="523"/>
        <end position="545"/>
    </location>
</feature>
<sequence>MSWILKYRKIVWVFIALLIFTGIFTYLQLPKREIPEINVNVATISTVYPGATPQEVESTITNPYEEEIQNLSGVETVESVSTTGFSSVTITLSGDAERQTVFSKLRQSVSDISRGFPEMVQEPSIQTDFRMSSVSSYHFVSNNYSNLYQLKDTLNEWQTSISNINGVESIQIKGLPEEQLLVKLDNESLRDQQISPFQIVNKLKQELEPGAIGTVEEEDKQYQLLLNKIEHWEELEELSVGTSSEGDPIYLKDIGSINLTYKETEDLITYEGEPSLSFTILAKEGVNISALQDQINEKVGSLSTGLPSEVEMKQFYTQSTIIEEVFTNLLTSFGISLLAVLIIMLIGLPFSSAILVAVSIPISVIIGLIPLPYVGVDLNQISIIGVIIAIGILVDDAIVVNDNIQRRFQLGDSAWKGTIQGIKEVRVSIITSTLMIIFSFFPLTFLSGSNGDFIRALPTTLITTIIASTIMSLTLIPTVQYVRRKRKNQAIPPKKVGLLGSVFNSIEGIYAETVLPKVTKKPFLFGISGLVICALLASLVIKIPFEFFPSADRKEVTISMILPEGNTLENTKNTLEEMEFFLQNNSDNISETAVFAGSGMPNLFSSGLTQSGENTGQVLVRINKEKTSASAFISEWEGPLREEFPDGEIFLETITSGPPPSAPIAVKIQGPELANLLDIANDLKEKMKKIDSTEIVTLNMSSEQPYIEYSLNREKMAENNVSVDQVTSQLQAANTGIPLPTFDNGVNKYDMKILVDDENESGVALEALQVASPANGNQPPEVFTLNEFITKSESTQIGAIPHLDGERTITLKGYGKEGSSDFQKEANTLISDFEKNLPTDYSFSQTGGSSAEQEFFIEVSKLFVIVLFLIYLVIAIQFNSLLMPLLITSTVFLAITGAIIGLFVSNQPLSFLAVLGIVSLSGIVVRNSVILIEFIEQNHKQSSSIITSVIEAGRARIRPILLTSLTSIAALLPIAFSGDVLFRPLAVSIVAGLLFSTILTLLLLPAFYLMLHRLNHGKPKKEKALNN</sequence>
<keyword evidence="1" id="KW-0472">Membrane</keyword>
<dbReference type="GO" id="GO:0005886">
    <property type="term" value="C:plasma membrane"/>
    <property type="evidence" value="ECO:0007669"/>
    <property type="project" value="TreeGrafter"/>
</dbReference>
<feature type="transmembrane region" description="Helical" evidence="1">
    <location>
        <begin position="956"/>
        <end position="976"/>
    </location>
</feature>
<evidence type="ECO:0000313" key="2">
    <source>
        <dbReference type="EMBL" id="MYL32794.1"/>
    </source>
</evidence>
<dbReference type="GO" id="GO:0042910">
    <property type="term" value="F:xenobiotic transmembrane transporter activity"/>
    <property type="evidence" value="ECO:0007669"/>
    <property type="project" value="TreeGrafter"/>
</dbReference>
<dbReference type="InterPro" id="IPR001036">
    <property type="entry name" value="Acrflvin-R"/>
</dbReference>